<keyword evidence="2" id="KW-0479">Metal-binding</keyword>
<dbReference type="Proteomes" id="UP001162156">
    <property type="component" value="Unassembled WGS sequence"/>
</dbReference>
<comment type="cofactor">
    <cofactor evidence="1">
        <name>a divalent metal cation</name>
        <dbReference type="ChEBI" id="CHEBI:60240"/>
    </cofactor>
</comment>
<gene>
    <name evidence="4" type="ORF">NQ314_012818</name>
</gene>
<accession>A0AAV8XBN8</accession>
<evidence type="ECO:0000313" key="5">
    <source>
        <dbReference type="Proteomes" id="UP001162156"/>
    </source>
</evidence>
<comment type="caution">
    <text evidence="4">The sequence shown here is derived from an EMBL/GenBank/DDBJ whole genome shotgun (WGS) entry which is preliminary data.</text>
</comment>
<dbReference type="Pfam" id="PF13359">
    <property type="entry name" value="DDE_Tnp_4"/>
    <property type="match status" value="1"/>
</dbReference>
<dbReference type="InterPro" id="IPR027806">
    <property type="entry name" value="HARBI1_dom"/>
</dbReference>
<keyword evidence="5" id="KW-1185">Reference proteome</keyword>
<proteinExistence type="predicted"/>
<dbReference type="EMBL" id="JANEYF010003577">
    <property type="protein sequence ID" value="KAJ8935400.1"/>
    <property type="molecule type" value="Genomic_DNA"/>
</dbReference>
<evidence type="ECO:0000256" key="2">
    <source>
        <dbReference type="ARBA" id="ARBA00022723"/>
    </source>
</evidence>
<dbReference type="AlphaFoldDB" id="A0AAV8XBN8"/>
<protein>
    <recommendedName>
        <fullName evidence="3">DDE Tnp4 domain-containing protein</fullName>
    </recommendedName>
</protein>
<evidence type="ECO:0000313" key="4">
    <source>
        <dbReference type="EMBL" id="KAJ8935400.1"/>
    </source>
</evidence>
<name>A0AAV8XBN8_9CUCU</name>
<feature type="domain" description="DDE Tnp4" evidence="3">
    <location>
        <begin position="4"/>
        <end position="67"/>
    </location>
</feature>
<sequence length="67" mass="7452">MHIVDGKHIRMCKPDGSGSTFLNYKSFFSMVLMAVVDADYCFINTDVGAYGASSDFNIFKQSNLCKN</sequence>
<evidence type="ECO:0000256" key="1">
    <source>
        <dbReference type="ARBA" id="ARBA00001968"/>
    </source>
</evidence>
<reference evidence="4" key="1">
    <citation type="journal article" date="2023" name="Insect Mol. Biol.">
        <title>Genome sequencing provides insights into the evolution of gene families encoding plant cell wall-degrading enzymes in longhorned beetles.</title>
        <authorList>
            <person name="Shin N.R."/>
            <person name="Okamura Y."/>
            <person name="Kirsch R."/>
            <person name="Pauchet Y."/>
        </authorList>
    </citation>
    <scope>NUCLEOTIDE SEQUENCE</scope>
    <source>
        <strain evidence="4">RBIC_L_NR</strain>
    </source>
</reference>
<organism evidence="4 5">
    <name type="scientific">Rhamnusium bicolor</name>
    <dbReference type="NCBI Taxonomy" id="1586634"/>
    <lineage>
        <taxon>Eukaryota</taxon>
        <taxon>Metazoa</taxon>
        <taxon>Ecdysozoa</taxon>
        <taxon>Arthropoda</taxon>
        <taxon>Hexapoda</taxon>
        <taxon>Insecta</taxon>
        <taxon>Pterygota</taxon>
        <taxon>Neoptera</taxon>
        <taxon>Endopterygota</taxon>
        <taxon>Coleoptera</taxon>
        <taxon>Polyphaga</taxon>
        <taxon>Cucujiformia</taxon>
        <taxon>Chrysomeloidea</taxon>
        <taxon>Cerambycidae</taxon>
        <taxon>Lepturinae</taxon>
        <taxon>Rhagiini</taxon>
        <taxon>Rhamnusium</taxon>
    </lineage>
</organism>
<dbReference type="GO" id="GO:0046872">
    <property type="term" value="F:metal ion binding"/>
    <property type="evidence" value="ECO:0007669"/>
    <property type="project" value="UniProtKB-KW"/>
</dbReference>
<evidence type="ECO:0000259" key="3">
    <source>
        <dbReference type="Pfam" id="PF13359"/>
    </source>
</evidence>